<dbReference type="InterPro" id="IPR050352">
    <property type="entry name" value="ABCG_transporters"/>
</dbReference>
<feature type="transmembrane region" description="Helical" evidence="10">
    <location>
        <begin position="398"/>
        <end position="418"/>
    </location>
</feature>
<evidence type="ECO:0000256" key="9">
    <source>
        <dbReference type="SAM" id="MobiDB-lite"/>
    </source>
</evidence>
<feature type="transmembrane region" description="Helical" evidence="10">
    <location>
        <begin position="328"/>
        <end position="349"/>
    </location>
</feature>
<evidence type="ECO:0000259" key="11">
    <source>
        <dbReference type="PROSITE" id="PS50893"/>
    </source>
</evidence>
<dbReference type="InterPro" id="IPR027417">
    <property type="entry name" value="P-loop_NTPase"/>
</dbReference>
<keyword evidence="3" id="KW-0813">Transport</keyword>
<dbReference type="AlphaFoldDB" id="A0A7R9LBK4"/>
<evidence type="ECO:0000256" key="8">
    <source>
        <dbReference type="ARBA" id="ARBA00023136"/>
    </source>
</evidence>
<dbReference type="PANTHER" id="PTHR48041:SF78">
    <property type="entry name" value="ABC TRANSPORTER EXPRESSED IN TRACHEA, ISOFORM A"/>
    <property type="match status" value="1"/>
</dbReference>
<dbReference type="GO" id="GO:0140359">
    <property type="term" value="F:ABC-type transporter activity"/>
    <property type="evidence" value="ECO:0007669"/>
    <property type="project" value="InterPro"/>
</dbReference>
<organism evidence="12">
    <name type="scientific">Medioppia subpectinata</name>
    <dbReference type="NCBI Taxonomy" id="1979941"/>
    <lineage>
        <taxon>Eukaryota</taxon>
        <taxon>Metazoa</taxon>
        <taxon>Ecdysozoa</taxon>
        <taxon>Arthropoda</taxon>
        <taxon>Chelicerata</taxon>
        <taxon>Arachnida</taxon>
        <taxon>Acari</taxon>
        <taxon>Acariformes</taxon>
        <taxon>Sarcoptiformes</taxon>
        <taxon>Oribatida</taxon>
        <taxon>Brachypylina</taxon>
        <taxon>Oppioidea</taxon>
        <taxon>Oppiidae</taxon>
        <taxon>Medioppia</taxon>
    </lineage>
</organism>
<dbReference type="SMART" id="SM00382">
    <property type="entry name" value="AAA"/>
    <property type="match status" value="1"/>
</dbReference>
<keyword evidence="7 10" id="KW-1133">Transmembrane helix</keyword>
<dbReference type="PANTHER" id="PTHR48041">
    <property type="entry name" value="ABC TRANSPORTER G FAMILY MEMBER 28"/>
    <property type="match status" value="1"/>
</dbReference>
<sequence>MGWCDLSYGQKSWHFSGKRVPKTILHALNGRIDVHTLTALMGPSGAGKSTLLKCVNMRSNAGLSPQTQLFGSKTTQLRTAFIMQSLDEHILIGLTIRESLLFASKIKNRVTSGHIYDVSGGHNIAQSGQFESDKTTLTSGTSGFVSDGPESEPLDIDGHFDHNMNVRRLLSELLLEDCADTTVQRCSGGEQKRLTVGLELVQQIKPNLLCIDEPTSGLDSNSSEIVIQCLKRLTEKHSMAIVTSIHQPNSLILSMFDRLYVLSKGGHCVFAGPPAQLRAHLNSCGVDCPPDFAPIELMLKIASKFPNKALLTVGHGYIERSVEVRHQWMANLALCTFCMIASVALSYLYDFHVGERTPCIDRWIPTVGRNTTQAQPSVAGRALLLAAKGAAVAENVKLLFFANFAVGAMPLAKNLFIFPVEVRVFLNEHRNGWYSTGAYYWSKFIIEIPILVGTALLFSTMLFFISHQPSDAFRW</sequence>
<evidence type="ECO:0000256" key="2">
    <source>
        <dbReference type="ARBA" id="ARBA00005814"/>
    </source>
</evidence>
<dbReference type="Gene3D" id="3.40.50.300">
    <property type="entry name" value="P-loop containing nucleotide triphosphate hydrolases"/>
    <property type="match status" value="1"/>
</dbReference>
<name>A0A7R9LBK4_9ACAR</name>
<evidence type="ECO:0000256" key="5">
    <source>
        <dbReference type="ARBA" id="ARBA00022741"/>
    </source>
</evidence>
<evidence type="ECO:0000256" key="4">
    <source>
        <dbReference type="ARBA" id="ARBA00022692"/>
    </source>
</evidence>
<dbReference type="InterPro" id="IPR013525">
    <property type="entry name" value="ABC2_TM"/>
</dbReference>
<dbReference type="GO" id="GO:0005524">
    <property type="term" value="F:ATP binding"/>
    <property type="evidence" value="ECO:0007669"/>
    <property type="project" value="UniProtKB-KW"/>
</dbReference>
<keyword evidence="8 10" id="KW-0472">Membrane</keyword>
<keyword evidence="6" id="KW-0067">ATP-binding</keyword>
<evidence type="ECO:0000256" key="10">
    <source>
        <dbReference type="SAM" id="Phobius"/>
    </source>
</evidence>
<feature type="domain" description="ABC transporter" evidence="11">
    <location>
        <begin position="1"/>
        <end position="289"/>
    </location>
</feature>
<dbReference type="EMBL" id="OC874466">
    <property type="protein sequence ID" value="CAD7637623.1"/>
    <property type="molecule type" value="Genomic_DNA"/>
</dbReference>
<keyword evidence="4 10" id="KW-0812">Transmembrane</keyword>
<dbReference type="EMBL" id="CAJPIZ010019891">
    <property type="protein sequence ID" value="CAG2117101.1"/>
    <property type="molecule type" value="Genomic_DNA"/>
</dbReference>
<proteinExistence type="inferred from homology"/>
<evidence type="ECO:0000256" key="3">
    <source>
        <dbReference type="ARBA" id="ARBA00022448"/>
    </source>
</evidence>
<dbReference type="SUPFAM" id="SSF52540">
    <property type="entry name" value="P-loop containing nucleoside triphosphate hydrolases"/>
    <property type="match status" value="1"/>
</dbReference>
<dbReference type="GO" id="GO:0005886">
    <property type="term" value="C:plasma membrane"/>
    <property type="evidence" value="ECO:0007669"/>
    <property type="project" value="TreeGrafter"/>
</dbReference>
<evidence type="ECO:0000256" key="7">
    <source>
        <dbReference type="ARBA" id="ARBA00022989"/>
    </source>
</evidence>
<evidence type="ECO:0000256" key="1">
    <source>
        <dbReference type="ARBA" id="ARBA00004141"/>
    </source>
</evidence>
<dbReference type="InterPro" id="IPR017871">
    <property type="entry name" value="ABC_transporter-like_CS"/>
</dbReference>
<protein>
    <recommendedName>
        <fullName evidence="11">ABC transporter domain-containing protein</fullName>
    </recommendedName>
</protein>
<dbReference type="Pfam" id="PF00005">
    <property type="entry name" value="ABC_tran"/>
    <property type="match status" value="1"/>
</dbReference>
<feature type="transmembrane region" description="Helical" evidence="10">
    <location>
        <begin position="438"/>
        <end position="465"/>
    </location>
</feature>
<dbReference type="InterPro" id="IPR003439">
    <property type="entry name" value="ABC_transporter-like_ATP-bd"/>
</dbReference>
<feature type="compositionally biased region" description="Polar residues" evidence="9">
    <location>
        <begin position="127"/>
        <end position="144"/>
    </location>
</feature>
<dbReference type="OrthoDB" id="10042850at2759"/>
<keyword evidence="5" id="KW-0547">Nucleotide-binding</keyword>
<evidence type="ECO:0000256" key="6">
    <source>
        <dbReference type="ARBA" id="ARBA00022840"/>
    </source>
</evidence>
<evidence type="ECO:0000313" key="12">
    <source>
        <dbReference type="EMBL" id="CAD7637623.1"/>
    </source>
</evidence>
<dbReference type="Proteomes" id="UP000759131">
    <property type="component" value="Unassembled WGS sequence"/>
</dbReference>
<keyword evidence="13" id="KW-1185">Reference proteome</keyword>
<dbReference type="Pfam" id="PF01061">
    <property type="entry name" value="ABC2_membrane"/>
    <property type="match status" value="1"/>
</dbReference>
<dbReference type="PROSITE" id="PS50893">
    <property type="entry name" value="ABC_TRANSPORTER_2"/>
    <property type="match status" value="1"/>
</dbReference>
<comment type="subcellular location">
    <subcellularLocation>
        <location evidence="1">Membrane</location>
        <topology evidence="1">Multi-pass membrane protein</topology>
    </subcellularLocation>
</comment>
<comment type="similarity">
    <text evidence="2">Belongs to the ABC transporter superfamily. ABCG family. Eye pigment precursor importer (TC 3.A.1.204) subfamily.</text>
</comment>
<feature type="non-terminal residue" evidence="12">
    <location>
        <position position="1"/>
    </location>
</feature>
<accession>A0A7R9LBK4</accession>
<dbReference type="InterPro" id="IPR003593">
    <property type="entry name" value="AAA+_ATPase"/>
</dbReference>
<gene>
    <name evidence="12" type="ORF">OSB1V03_LOCUS17055</name>
</gene>
<evidence type="ECO:0000313" key="13">
    <source>
        <dbReference type="Proteomes" id="UP000759131"/>
    </source>
</evidence>
<dbReference type="GO" id="GO:0016887">
    <property type="term" value="F:ATP hydrolysis activity"/>
    <property type="evidence" value="ECO:0007669"/>
    <property type="project" value="InterPro"/>
</dbReference>
<feature type="region of interest" description="Disordered" evidence="9">
    <location>
        <begin position="127"/>
        <end position="151"/>
    </location>
</feature>
<dbReference type="PROSITE" id="PS00211">
    <property type="entry name" value="ABC_TRANSPORTER_1"/>
    <property type="match status" value="1"/>
</dbReference>
<reference evidence="12" key="1">
    <citation type="submission" date="2020-11" db="EMBL/GenBank/DDBJ databases">
        <authorList>
            <person name="Tran Van P."/>
        </authorList>
    </citation>
    <scope>NUCLEOTIDE SEQUENCE</scope>
</reference>